<evidence type="ECO:0000256" key="6">
    <source>
        <dbReference type="SAM" id="MobiDB-lite"/>
    </source>
</evidence>
<dbReference type="GO" id="GO:0061630">
    <property type="term" value="F:ubiquitin protein ligase activity"/>
    <property type="evidence" value="ECO:0007669"/>
    <property type="project" value="InterPro"/>
</dbReference>
<evidence type="ECO:0000313" key="8">
    <source>
        <dbReference type="EMBL" id="KAK2066784.1"/>
    </source>
</evidence>
<dbReference type="InterPro" id="IPR042448">
    <property type="entry name" value="CCNB1IP1"/>
</dbReference>
<dbReference type="Pfam" id="PF14634">
    <property type="entry name" value="zf-RING_5"/>
    <property type="match status" value="1"/>
</dbReference>
<dbReference type="PANTHER" id="PTHR14305">
    <property type="entry name" value="E3 UBIQUITIN-PROTEIN LIGASE CCNB1IP1"/>
    <property type="match status" value="1"/>
</dbReference>
<dbReference type="PROSITE" id="PS50089">
    <property type="entry name" value="ZF_RING_2"/>
    <property type="match status" value="1"/>
</dbReference>
<accession>A0AAD9HWD7</accession>
<name>A0AAD9HWD7_9PEZI</name>
<keyword evidence="9" id="KW-1185">Reference proteome</keyword>
<evidence type="ECO:0000313" key="9">
    <source>
        <dbReference type="Proteomes" id="UP001217918"/>
    </source>
</evidence>
<reference evidence="8" key="1">
    <citation type="journal article" date="2023" name="Mol. Plant Microbe Interact.">
        <title>Elucidating the Obligate Nature and Biological Capacity of an Invasive Fungal Corn Pathogen.</title>
        <authorList>
            <person name="MacCready J.S."/>
            <person name="Roggenkamp E.M."/>
            <person name="Gdanetz K."/>
            <person name="Chilvers M.I."/>
        </authorList>
    </citation>
    <scope>NUCLEOTIDE SEQUENCE</scope>
    <source>
        <strain evidence="8">PM02</strain>
    </source>
</reference>
<evidence type="ECO:0000259" key="7">
    <source>
        <dbReference type="PROSITE" id="PS50089"/>
    </source>
</evidence>
<evidence type="ECO:0000256" key="3">
    <source>
        <dbReference type="ARBA" id="ARBA00022833"/>
    </source>
</evidence>
<dbReference type="AlphaFoldDB" id="A0AAD9HWD7"/>
<keyword evidence="1" id="KW-0479">Metal-binding</keyword>
<evidence type="ECO:0000256" key="2">
    <source>
        <dbReference type="ARBA" id="ARBA00022771"/>
    </source>
</evidence>
<dbReference type="InterPro" id="IPR017907">
    <property type="entry name" value="Znf_RING_CS"/>
</dbReference>
<sequence length="663" mass="73812">MEQLMRCNVIKCRRELEQQAVVTTCSHIYCIDCANATELVKGPSAGRICPACRAPLNNLDDVVVTNLQPTEDYKTSVLSGLSPNIVMECAGKALSFWAYQMTQEIVYQAHLYRSLTDKYSNMSRHLDKVINEANSQINGLQQKIASMSLDQESLQRKNDEVVFALKDKSKKLLRVQELYDKLKRKAMLGQIQDAASDIVSSNIEAAQSHGATLAEHLGQPGLYERQHQFTSAPYDKTHDGHETCQDRLTTAPVTTGRTGGWQNPPMQSFYNTPSVSTPDTYRFVGGNVPHTGLDNHPGVVSGTPRAESGAATHPGARTFFSTTWDSAEPSLPQKRSAHVSVRGRFGRVTHARKTISGPLSGPVVNIGDLGHMQPSGKLERRPTGRRAPPPGGLLAPPATQARARWAQRWAALRTVTDGLPPLEAGPGGGGGGGEALLQREVHEQLGETRRWGRARAHTAEGRTWHLEQKKALAQEMAGQRGRDLSLALLEEAAEEAGREEIAGRVQGQQLLVEQLGRDVVAEKLKVQERDAELAKWNKFSRDLLRDVDAGQYTAGGGHARAIVRHSIRKLVYEHRKLEREMLELRKGRFIESDVTPSDEVLAALQKEVQDTRREMEECKRYNRYNLFIEPTTQEIKAMRDEVVRLTRKLEERRIVYRSHSVSS</sequence>
<protein>
    <recommendedName>
        <fullName evidence="7">RING-type domain-containing protein</fullName>
    </recommendedName>
</protein>
<dbReference type="Proteomes" id="UP001217918">
    <property type="component" value="Unassembled WGS sequence"/>
</dbReference>
<evidence type="ECO:0000256" key="1">
    <source>
        <dbReference type="ARBA" id="ARBA00022723"/>
    </source>
</evidence>
<dbReference type="Gene3D" id="3.30.40.10">
    <property type="entry name" value="Zinc/RING finger domain, C3HC4 (zinc finger)"/>
    <property type="match status" value="1"/>
</dbReference>
<dbReference type="InterPro" id="IPR001841">
    <property type="entry name" value="Znf_RING"/>
</dbReference>
<gene>
    <name evidence="8" type="ORF">P8C59_000572</name>
</gene>
<dbReference type="PROSITE" id="PS00518">
    <property type="entry name" value="ZF_RING_1"/>
    <property type="match status" value="1"/>
</dbReference>
<feature type="domain" description="RING-type" evidence="7">
    <location>
        <begin position="12"/>
        <end position="53"/>
    </location>
</feature>
<keyword evidence="3" id="KW-0862">Zinc</keyword>
<dbReference type="EMBL" id="JAQQPM010000001">
    <property type="protein sequence ID" value="KAK2066784.1"/>
    <property type="molecule type" value="Genomic_DNA"/>
</dbReference>
<dbReference type="PANTHER" id="PTHR14305:SF0">
    <property type="entry name" value="E3 UBIQUITIN-PROTEIN LIGASE CCNB1IP1"/>
    <property type="match status" value="1"/>
</dbReference>
<feature type="region of interest" description="Disordered" evidence="6">
    <location>
        <begin position="373"/>
        <end position="396"/>
    </location>
</feature>
<comment type="caution">
    <text evidence="8">The sequence shown here is derived from an EMBL/GenBank/DDBJ whole genome shotgun (WGS) entry which is preliminary data.</text>
</comment>
<keyword evidence="5" id="KW-0175">Coiled coil</keyword>
<keyword evidence="2 4" id="KW-0863">Zinc-finger</keyword>
<evidence type="ECO:0000256" key="5">
    <source>
        <dbReference type="SAM" id="Coils"/>
    </source>
</evidence>
<proteinExistence type="predicted"/>
<dbReference type="GO" id="GO:0000795">
    <property type="term" value="C:synaptonemal complex"/>
    <property type="evidence" value="ECO:0007669"/>
    <property type="project" value="InterPro"/>
</dbReference>
<evidence type="ECO:0000256" key="4">
    <source>
        <dbReference type="PROSITE-ProRule" id="PRU00175"/>
    </source>
</evidence>
<organism evidence="8 9">
    <name type="scientific">Phyllachora maydis</name>
    <dbReference type="NCBI Taxonomy" id="1825666"/>
    <lineage>
        <taxon>Eukaryota</taxon>
        <taxon>Fungi</taxon>
        <taxon>Dikarya</taxon>
        <taxon>Ascomycota</taxon>
        <taxon>Pezizomycotina</taxon>
        <taxon>Sordariomycetes</taxon>
        <taxon>Sordariomycetidae</taxon>
        <taxon>Phyllachorales</taxon>
        <taxon>Phyllachoraceae</taxon>
        <taxon>Phyllachora</taxon>
    </lineage>
</organism>
<dbReference type="GO" id="GO:0007131">
    <property type="term" value="P:reciprocal meiotic recombination"/>
    <property type="evidence" value="ECO:0007669"/>
    <property type="project" value="InterPro"/>
</dbReference>
<feature type="coiled-coil region" evidence="5">
    <location>
        <begin position="123"/>
        <end position="185"/>
    </location>
</feature>
<dbReference type="GO" id="GO:0008270">
    <property type="term" value="F:zinc ion binding"/>
    <property type="evidence" value="ECO:0007669"/>
    <property type="project" value="UniProtKB-KW"/>
</dbReference>
<dbReference type="InterPro" id="IPR013083">
    <property type="entry name" value="Znf_RING/FYVE/PHD"/>
</dbReference>
<dbReference type="SUPFAM" id="SSF57850">
    <property type="entry name" value="RING/U-box"/>
    <property type="match status" value="1"/>
</dbReference>